<evidence type="ECO:0000313" key="3">
    <source>
        <dbReference type="Proteomes" id="UP000010798"/>
    </source>
</evidence>
<evidence type="ECO:0000313" key="2">
    <source>
        <dbReference type="EMBL" id="AGA29178.1"/>
    </source>
</evidence>
<reference evidence="2 3" key="1">
    <citation type="submission" date="2012-02" db="EMBL/GenBank/DDBJ databases">
        <title>Complete sequence of chromosome of Singulisphaera acidiphila DSM 18658.</title>
        <authorList>
            <consortium name="US DOE Joint Genome Institute (JGI-PGF)"/>
            <person name="Lucas S."/>
            <person name="Copeland A."/>
            <person name="Lapidus A."/>
            <person name="Glavina del Rio T."/>
            <person name="Dalin E."/>
            <person name="Tice H."/>
            <person name="Bruce D."/>
            <person name="Goodwin L."/>
            <person name="Pitluck S."/>
            <person name="Peters L."/>
            <person name="Ovchinnikova G."/>
            <person name="Chertkov O."/>
            <person name="Kyrpides N."/>
            <person name="Mavromatis K."/>
            <person name="Ivanova N."/>
            <person name="Brettin T."/>
            <person name="Detter J.C."/>
            <person name="Han C."/>
            <person name="Larimer F."/>
            <person name="Land M."/>
            <person name="Hauser L."/>
            <person name="Markowitz V."/>
            <person name="Cheng J.-F."/>
            <person name="Hugenholtz P."/>
            <person name="Woyke T."/>
            <person name="Wu D."/>
            <person name="Tindall B."/>
            <person name="Pomrenke H."/>
            <person name="Brambilla E."/>
            <person name="Klenk H.-P."/>
            <person name="Eisen J.A."/>
        </authorList>
    </citation>
    <scope>NUCLEOTIDE SEQUENCE [LARGE SCALE GENOMIC DNA]</scope>
    <source>
        <strain evidence="3">ATCC BAA-1392 / DSM 18658 / VKM B-2454 / MOB10</strain>
    </source>
</reference>
<dbReference type="InterPro" id="IPR004360">
    <property type="entry name" value="Glyas_Fos-R_dOase_dom"/>
</dbReference>
<proteinExistence type="predicted"/>
<dbReference type="CDD" id="cd06587">
    <property type="entry name" value="VOC"/>
    <property type="match status" value="1"/>
</dbReference>
<dbReference type="Proteomes" id="UP000010798">
    <property type="component" value="Chromosome"/>
</dbReference>
<evidence type="ECO:0000259" key="1">
    <source>
        <dbReference type="PROSITE" id="PS51819"/>
    </source>
</evidence>
<dbReference type="EMBL" id="CP003364">
    <property type="protein sequence ID" value="AGA29178.1"/>
    <property type="molecule type" value="Genomic_DNA"/>
</dbReference>
<dbReference type="eggNOG" id="COG0346">
    <property type="taxonomic scope" value="Bacteria"/>
</dbReference>
<protein>
    <submittedName>
        <fullName evidence="2">Lactoylglutathione lyase family protein</fullName>
    </submittedName>
</protein>
<name>L0DK14_SINAD</name>
<dbReference type="InterPro" id="IPR037523">
    <property type="entry name" value="VOC_core"/>
</dbReference>
<dbReference type="OrthoDB" id="282124at2"/>
<dbReference type="InterPro" id="IPR029068">
    <property type="entry name" value="Glyas_Bleomycin-R_OHBP_Dase"/>
</dbReference>
<dbReference type="AlphaFoldDB" id="L0DK14"/>
<keyword evidence="2" id="KW-0456">Lyase</keyword>
<gene>
    <name evidence="2" type="ordered locus">Sinac_5024</name>
</gene>
<dbReference type="GO" id="GO:0016829">
    <property type="term" value="F:lyase activity"/>
    <property type="evidence" value="ECO:0007669"/>
    <property type="project" value="UniProtKB-KW"/>
</dbReference>
<dbReference type="RefSeq" id="WP_015248284.1">
    <property type="nucleotide sequence ID" value="NC_019892.1"/>
</dbReference>
<dbReference type="KEGG" id="saci:Sinac_5024"/>
<organism evidence="2 3">
    <name type="scientific">Singulisphaera acidiphila (strain ATCC BAA-1392 / DSM 18658 / VKM B-2454 / MOB10)</name>
    <dbReference type="NCBI Taxonomy" id="886293"/>
    <lineage>
        <taxon>Bacteria</taxon>
        <taxon>Pseudomonadati</taxon>
        <taxon>Planctomycetota</taxon>
        <taxon>Planctomycetia</taxon>
        <taxon>Isosphaerales</taxon>
        <taxon>Isosphaeraceae</taxon>
        <taxon>Singulisphaera</taxon>
    </lineage>
</organism>
<dbReference type="Gene3D" id="3.10.180.10">
    <property type="entry name" value="2,3-Dihydroxybiphenyl 1,2-Dioxygenase, domain 1"/>
    <property type="match status" value="1"/>
</dbReference>
<dbReference type="HOGENOM" id="CLU_1915695_0_0_0"/>
<dbReference type="PROSITE" id="PS51819">
    <property type="entry name" value="VOC"/>
    <property type="match status" value="1"/>
</dbReference>
<sequence length="132" mass="14691">MDAENSQIELAFPEIRVIDWPRAVRWYVEVMGLRLVLEDVAHQFALLGAGGSRLALKAGERRGGETPTVRLVFRVNDVEAERERLIARGVEVGPAMENRAEAYRSVTLVDSDGTPITLFSWQDSLDPNSPQA</sequence>
<dbReference type="Pfam" id="PF00903">
    <property type="entry name" value="Glyoxalase"/>
    <property type="match status" value="1"/>
</dbReference>
<feature type="domain" description="VOC" evidence="1">
    <location>
        <begin position="9"/>
        <end position="121"/>
    </location>
</feature>
<dbReference type="SUPFAM" id="SSF54593">
    <property type="entry name" value="Glyoxalase/Bleomycin resistance protein/Dihydroxybiphenyl dioxygenase"/>
    <property type="match status" value="1"/>
</dbReference>
<keyword evidence="3" id="KW-1185">Reference proteome</keyword>
<accession>L0DK14</accession>